<keyword evidence="2" id="KW-1185">Reference proteome</keyword>
<proteinExistence type="predicted"/>
<comment type="caution">
    <text evidence="1">The sequence shown here is derived from an EMBL/GenBank/DDBJ whole genome shotgun (WGS) entry which is preliminary data.</text>
</comment>
<organism evidence="1 2">
    <name type="scientific">Flavobacterium polysaccharolyticum</name>
    <dbReference type="NCBI Taxonomy" id="3133148"/>
    <lineage>
        <taxon>Bacteria</taxon>
        <taxon>Pseudomonadati</taxon>
        <taxon>Bacteroidota</taxon>
        <taxon>Flavobacteriia</taxon>
        <taxon>Flavobacteriales</taxon>
        <taxon>Flavobacteriaceae</taxon>
        <taxon>Flavobacterium</taxon>
    </lineage>
</organism>
<dbReference type="Proteomes" id="UP001468798">
    <property type="component" value="Unassembled WGS sequence"/>
</dbReference>
<evidence type="ECO:0000313" key="1">
    <source>
        <dbReference type="EMBL" id="MEM0576889.1"/>
    </source>
</evidence>
<accession>A0ABU9NRK4</accession>
<dbReference type="RefSeq" id="WP_342691863.1">
    <property type="nucleotide sequence ID" value="NZ_JBCGDP010000008.1"/>
</dbReference>
<dbReference type="EMBL" id="JBCGDP010000008">
    <property type="protein sequence ID" value="MEM0576889.1"/>
    <property type="molecule type" value="Genomic_DNA"/>
</dbReference>
<reference evidence="1 2" key="1">
    <citation type="submission" date="2024-03" db="EMBL/GenBank/DDBJ databases">
        <title>Two novel species of the genus Flavobacterium exhibiting potentially degradation of complex polysaccharides.</title>
        <authorList>
            <person name="Lian X."/>
        </authorList>
    </citation>
    <scope>NUCLEOTIDE SEQUENCE [LARGE SCALE GENOMIC DNA]</scope>
    <source>
        <strain evidence="1 2">N6</strain>
    </source>
</reference>
<gene>
    <name evidence="1" type="ORF">WFZ86_10300</name>
</gene>
<name>A0ABU9NRK4_9FLAO</name>
<sequence>MRNTITLENIHTFSISLEEHPLKWKFEEDGKKLSAEFEDQIIPLTSEASKFLWNFASTQRYLNSIYAVGEYFNEQNEFSFGESDSQKVKKWLFERGIPFDQKVFWVTQPEWGFILTWKMVIKFSDELFFGTNELIWDTTLNWALIYDHNDVFYFGKNRNFNAEKHSQEITEIKNMIDKNSGNPYEYLQSVSTPIHH</sequence>
<evidence type="ECO:0000313" key="2">
    <source>
        <dbReference type="Proteomes" id="UP001468798"/>
    </source>
</evidence>
<protein>
    <submittedName>
        <fullName evidence="1">Uncharacterized protein</fullName>
    </submittedName>
</protein>